<dbReference type="PANTHER" id="PTHR45663:SF11">
    <property type="entry name" value="GEO12009P1"/>
    <property type="match status" value="1"/>
</dbReference>
<dbReference type="PANTHER" id="PTHR45663">
    <property type="entry name" value="GEO12009P1"/>
    <property type="match status" value="1"/>
</dbReference>
<evidence type="ECO:0000313" key="2">
    <source>
        <dbReference type="EMBL" id="KAK2078054.1"/>
    </source>
</evidence>
<dbReference type="EMBL" id="JASFZW010000005">
    <property type="protein sequence ID" value="KAK2078054.1"/>
    <property type="molecule type" value="Genomic_DNA"/>
</dbReference>
<dbReference type="InterPro" id="IPR036249">
    <property type="entry name" value="Thioredoxin-like_sf"/>
</dbReference>
<dbReference type="Proteomes" id="UP001255856">
    <property type="component" value="Unassembled WGS sequence"/>
</dbReference>
<accession>A0AAD9IJ23</accession>
<protein>
    <recommendedName>
        <fullName evidence="1">Thioredoxin domain-containing protein</fullName>
    </recommendedName>
</protein>
<dbReference type="AlphaFoldDB" id="A0AAD9IJ23"/>
<dbReference type="GO" id="GO:0005737">
    <property type="term" value="C:cytoplasm"/>
    <property type="evidence" value="ECO:0007669"/>
    <property type="project" value="TreeGrafter"/>
</dbReference>
<dbReference type="SUPFAM" id="SSF52833">
    <property type="entry name" value="Thioredoxin-like"/>
    <property type="match status" value="1"/>
</dbReference>
<reference evidence="2" key="1">
    <citation type="submission" date="2021-01" db="EMBL/GenBank/DDBJ databases">
        <authorList>
            <person name="Eckstrom K.M.E."/>
        </authorList>
    </citation>
    <scope>NUCLEOTIDE SEQUENCE</scope>
    <source>
        <strain evidence="2">UVCC 0001</strain>
    </source>
</reference>
<proteinExistence type="predicted"/>
<evidence type="ECO:0000259" key="1">
    <source>
        <dbReference type="Pfam" id="PF00085"/>
    </source>
</evidence>
<feature type="domain" description="Thioredoxin" evidence="1">
    <location>
        <begin position="7"/>
        <end position="68"/>
    </location>
</feature>
<name>A0AAD9IJ23_PROWI</name>
<comment type="caution">
    <text evidence="2">The sequence shown here is derived from an EMBL/GenBank/DDBJ whole genome shotgun (WGS) entry which is preliminary data.</text>
</comment>
<sequence length="71" mass="7959">MVRALPDELAAEYGDRLHIRKLNTDESPRIATEHGIQSIPTLMLFKQGKRVESVIGAVPKGTLKQVIDRHL</sequence>
<dbReference type="InterPro" id="IPR013766">
    <property type="entry name" value="Thioredoxin_domain"/>
</dbReference>
<keyword evidence="3" id="KW-1185">Reference proteome</keyword>
<evidence type="ECO:0000313" key="3">
    <source>
        <dbReference type="Proteomes" id="UP001255856"/>
    </source>
</evidence>
<organism evidence="2 3">
    <name type="scientific">Prototheca wickerhamii</name>
    <dbReference type="NCBI Taxonomy" id="3111"/>
    <lineage>
        <taxon>Eukaryota</taxon>
        <taxon>Viridiplantae</taxon>
        <taxon>Chlorophyta</taxon>
        <taxon>core chlorophytes</taxon>
        <taxon>Trebouxiophyceae</taxon>
        <taxon>Chlorellales</taxon>
        <taxon>Chlorellaceae</taxon>
        <taxon>Prototheca</taxon>
    </lineage>
</organism>
<dbReference type="Gene3D" id="3.40.30.10">
    <property type="entry name" value="Glutaredoxin"/>
    <property type="match status" value="1"/>
</dbReference>
<dbReference type="Pfam" id="PF00085">
    <property type="entry name" value="Thioredoxin"/>
    <property type="match status" value="1"/>
</dbReference>
<dbReference type="GO" id="GO:0015035">
    <property type="term" value="F:protein-disulfide reductase activity"/>
    <property type="evidence" value="ECO:0007669"/>
    <property type="project" value="TreeGrafter"/>
</dbReference>
<gene>
    <name evidence="2" type="ORF">QBZ16_003922</name>
</gene>
<dbReference type="CDD" id="cd02947">
    <property type="entry name" value="TRX_family"/>
    <property type="match status" value="1"/>
</dbReference>